<protein>
    <submittedName>
        <fullName evidence="1">Uncharacterized protein</fullName>
    </submittedName>
</protein>
<dbReference type="EMBL" id="QKYT01000265">
    <property type="protein sequence ID" value="RIA88402.1"/>
    <property type="molecule type" value="Genomic_DNA"/>
</dbReference>
<comment type="caution">
    <text evidence="1">The sequence shown here is derived from an EMBL/GenBank/DDBJ whole genome shotgun (WGS) entry which is preliminary data.</text>
</comment>
<proteinExistence type="predicted"/>
<dbReference type="AlphaFoldDB" id="A0A397SRQ8"/>
<evidence type="ECO:0000313" key="2">
    <source>
        <dbReference type="Proteomes" id="UP000265703"/>
    </source>
</evidence>
<name>A0A397SRQ8_9GLOM</name>
<evidence type="ECO:0000313" key="1">
    <source>
        <dbReference type="EMBL" id="RIA88402.1"/>
    </source>
</evidence>
<keyword evidence="2" id="KW-1185">Reference proteome</keyword>
<reference evidence="1 2" key="1">
    <citation type="submission" date="2018-06" db="EMBL/GenBank/DDBJ databases">
        <title>Comparative genomics reveals the genomic features of Rhizophagus irregularis, R. cerebriforme, R. diaphanum and Gigaspora rosea, and their symbiotic lifestyle signature.</title>
        <authorList>
            <person name="Morin E."/>
            <person name="San Clemente H."/>
            <person name="Chen E.C.H."/>
            <person name="De La Providencia I."/>
            <person name="Hainaut M."/>
            <person name="Kuo A."/>
            <person name="Kohler A."/>
            <person name="Murat C."/>
            <person name="Tang N."/>
            <person name="Roy S."/>
            <person name="Loubradou J."/>
            <person name="Henrissat B."/>
            <person name="Grigoriev I.V."/>
            <person name="Corradi N."/>
            <person name="Roux C."/>
            <person name="Martin F.M."/>
        </authorList>
    </citation>
    <scope>NUCLEOTIDE SEQUENCE [LARGE SCALE GENOMIC DNA]</scope>
    <source>
        <strain evidence="1 2">DAOM 227022</strain>
    </source>
</reference>
<gene>
    <name evidence="1" type="ORF">C1645_739431</name>
</gene>
<sequence length="229" mass="28333">MENNNIYWTLKDIENKGKSSGYKNIVNNRIRNEKIDINILEETLPWNKYRLYWKRNLINSKIRDMIKKINKFSYIGEWLMMKKWRERNKDIYNDKCPRCKLETETWTHVWQCDKNETKIQDIIMEEIDLQIEELRKENFIVNENKWRNRIFEIFIKRSNNMDGNYIYHEIIKGIFNKQLYEMENNKTIKQKMESLIKNIATKARERIWNQRCNKVIEIKRKRGLMILDK</sequence>
<dbReference type="OrthoDB" id="10671143at2759"/>
<dbReference type="Proteomes" id="UP000265703">
    <property type="component" value="Unassembled WGS sequence"/>
</dbReference>
<organism evidence="1 2">
    <name type="scientific">Glomus cerebriforme</name>
    <dbReference type="NCBI Taxonomy" id="658196"/>
    <lineage>
        <taxon>Eukaryota</taxon>
        <taxon>Fungi</taxon>
        <taxon>Fungi incertae sedis</taxon>
        <taxon>Mucoromycota</taxon>
        <taxon>Glomeromycotina</taxon>
        <taxon>Glomeromycetes</taxon>
        <taxon>Glomerales</taxon>
        <taxon>Glomeraceae</taxon>
        <taxon>Glomus</taxon>
    </lineage>
</organism>
<accession>A0A397SRQ8</accession>